<sequence length="175" mass="20725">MFDPTAYDNMKVVIDGYFYDMDLEGKISIIDRNDIVNLSKLSREYTIQFQLRDTRKEYLATLCLKADLENLAAELLNLKSVPNRIGSLVELEFVVYHPNEPIYFNKIHDQFKQIWGEKRTIQQQVHFNPFSNSHAIENRVTINFNRIIIEEQIDDLLVIGNYMIETLTWLENEIY</sequence>
<evidence type="ECO:0000313" key="2">
    <source>
        <dbReference type="Proteomes" id="UP000789845"/>
    </source>
</evidence>
<dbReference type="EMBL" id="CAKJTG010000009">
    <property type="protein sequence ID" value="CAG9608205.1"/>
    <property type="molecule type" value="Genomic_DNA"/>
</dbReference>
<comment type="caution">
    <text evidence="1">The sequence shown here is derived from an EMBL/GenBank/DDBJ whole genome shotgun (WGS) entry which is preliminary data.</text>
</comment>
<proteinExistence type="predicted"/>
<evidence type="ECO:0000313" key="1">
    <source>
        <dbReference type="EMBL" id="CAG9608205.1"/>
    </source>
</evidence>
<dbReference type="AlphaFoldDB" id="A0A9C7LB65"/>
<accession>A0A9C7LB65</accession>
<name>A0A9C7LB65_9BACI</name>
<dbReference type="RefSeq" id="WP_230496451.1">
    <property type="nucleotide sequence ID" value="NZ_CAKJTG010000009.1"/>
</dbReference>
<protein>
    <recommendedName>
        <fullName evidence="3">Group-specific protein</fullName>
    </recommendedName>
</protein>
<keyword evidence="2" id="KW-1185">Reference proteome</keyword>
<evidence type="ECO:0008006" key="3">
    <source>
        <dbReference type="Google" id="ProtNLM"/>
    </source>
</evidence>
<gene>
    <name evidence="1" type="ORF">NEOCIP111885_01897</name>
</gene>
<dbReference type="Proteomes" id="UP000789845">
    <property type="component" value="Unassembled WGS sequence"/>
</dbReference>
<reference evidence="1" key="1">
    <citation type="submission" date="2021-10" db="EMBL/GenBank/DDBJ databases">
        <authorList>
            <person name="Criscuolo A."/>
        </authorList>
    </citation>
    <scope>NUCLEOTIDE SEQUENCE</scope>
    <source>
        <strain evidence="1">CIP111885</strain>
    </source>
</reference>
<organism evidence="1 2">
    <name type="scientific">Pseudoneobacillus rhizosphaerae</name>
    <dbReference type="NCBI Taxonomy" id="2880968"/>
    <lineage>
        <taxon>Bacteria</taxon>
        <taxon>Bacillati</taxon>
        <taxon>Bacillota</taxon>
        <taxon>Bacilli</taxon>
        <taxon>Bacillales</taxon>
        <taxon>Bacillaceae</taxon>
        <taxon>Pseudoneobacillus</taxon>
    </lineage>
</organism>